<feature type="transmembrane region" description="Helical" evidence="11">
    <location>
        <begin position="69"/>
        <end position="87"/>
    </location>
</feature>
<evidence type="ECO:0000256" key="11">
    <source>
        <dbReference type="SAM" id="Phobius"/>
    </source>
</evidence>
<dbReference type="AlphaFoldDB" id="A0A251ZYZ4"/>
<keyword evidence="6" id="KW-0732">Signal</keyword>
<evidence type="ECO:0000256" key="1">
    <source>
        <dbReference type="ARBA" id="ARBA00004141"/>
    </source>
</evidence>
<dbReference type="STRING" id="1231341.Abor_007_104"/>
<evidence type="ECO:0000256" key="8">
    <source>
        <dbReference type="ARBA" id="ARBA00023136"/>
    </source>
</evidence>
<keyword evidence="5 11" id="KW-0812">Transmembrane</keyword>
<feature type="transmembrane region" description="Helical" evidence="11">
    <location>
        <begin position="39"/>
        <end position="57"/>
    </location>
</feature>
<dbReference type="EMBL" id="JOMO01000047">
    <property type="protein sequence ID" value="OUI79882.1"/>
    <property type="molecule type" value="Genomic_DNA"/>
</dbReference>
<evidence type="ECO:0000256" key="3">
    <source>
        <dbReference type="ARBA" id="ARBA00021237"/>
    </source>
</evidence>
<comment type="similarity">
    <text evidence="2">Belongs to the YtcA family.</text>
</comment>
<evidence type="ECO:0000256" key="5">
    <source>
        <dbReference type="ARBA" id="ARBA00022692"/>
    </source>
</evidence>
<dbReference type="EMBL" id="BAMX01000007">
    <property type="protein sequence ID" value="GAN65356.1"/>
    <property type="molecule type" value="Genomic_DNA"/>
</dbReference>
<evidence type="ECO:0000313" key="15">
    <source>
        <dbReference type="Proteomes" id="UP000032670"/>
    </source>
</evidence>
<keyword evidence="15" id="KW-1185">Reference proteome</keyword>
<reference evidence="12 17" key="3">
    <citation type="submission" date="2018-02" db="EMBL/GenBank/DDBJ databases">
        <title>Acetobacter orientalis genome.</title>
        <authorList>
            <person name="Nakashima N."/>
            <person name="Tamura T."/>
        </authorList>
    </citation>
    <scope>NUCLEOTIDE SEQUENCE [LARGE SCALE GENOMIC DNA]</scope>
    <source>
        <strain evidence="12 17">FAN1</strain>
    </source>
</reference>
<dbReference type="GeneID" id="76203501"/>
<protein>
    <recommendedName>
        <fullName evidence="3">Uncharacterized protein YtcA</fullName>
    </recommendedName>
</protein>
<dbReference type="EMBL" id="AP018515">
    <property type="protein sequence ID" value="BBC80184.1"/>
    <property type="molecule type" value="Genomic_DNA"/>
</dbReference>
<evidence type="ECO:0000256" key="2">
    <source>
        <dbReference type="ARBA" id="ARBA00008208"/>
    </source>
</evidence>
<dbReference type="KEGG" id="aot:AcetOri_orf02752"/>
<name>A0A251ZYZ4_9PROT</name>
<reference evidence="13 15" key="1">
    <citation type="submission" date="2012-11" db="EMBL/GenBank/DDBJ databases">
        <title>Whole genome sequence of Acetobacter orientalis 21F-2.</title>
        <authorList>
            <person name="Azuma Y."/>
            <person name="Higashiura N."/>
            <person name="Hirakawa H."/>
            <person name="Matsushita K."/>
        </authorList>
    </citation>
    <scope>NUCLEOTIDE SEQUENCE [LARGE SCALE GENOMIC DNA]</scope>
    <source>
        <strain evidence="13 15">21F-2</strain>
    </source>
</reference>
<evidence type="ECO:0000313" key="16">
    <source>
        <dbReference type="Proteomes" id="UP000194639"/>
    </source>
</evidence>
<dbReference type="Proteomes" id="UP000032670">
    <property type="component" value="Unassembled WGS sequence"/>
</dbReference>
<evidence type="ECO:0000256" key="4">
    <source>
        <dbReference type="ARBA" id="ARBA00022475"/>
    </source>
</evidence>
<evidence type="ECO:0000313" key="13">
    <source>
        <dbReference type="EMBL" id="GAN65356.1"/>
    </source>
</evidence>
<evidence type="ECO:0000313" key="17">
    <source>
        <dbReference type="Proteomes" id="UP000270034"/>
    </source>
</evidence>
<proteinExistence type="inferred from homology"/>
<evidence type="ECO:0000256" key="6">
    <source>
        <dbReference type="ARBA" id="ARBA00022729"/>
    </source>
</evidence>
<evidence type="ECO:0000313" key="14">
    <source>
        <dbReference type="EMBL" id="OUI79882.1"/>
    </source>
</evidence>
<reference evidence="14 16" key="2">
    <citation type="submission" date="2014-06" db="EMBL/GenBank/DDBJ databases">
        <authorList>
            <person name="Ju J."/>
            <person name="Zhang J."/>
        </authorList>
    </citation>
    <scope>NUCLEOTIDE SEQUENCE [LARGE SCALE GENOMIC DNA]</scope>
    <source>
        <strain evidence="14">DmW_045</strain>
    </source>
</reference>
<dbReference type="Proteomes" id="UP000194639">
    <property type="component" value="Unassembled WGS sequence"/>
</dbReference>
<organism evidence="14 16">
    <name type="scientific">Acetobacter orientalis</name>
    <dbReference type="NCBI Taxonomy" id="146474"/>
    <lineage>
        <taxon>Bacteria</taxon>
        <taxon>Pseudomonadati</taxon>
        <taxon>Pseudomonadota</taxon>
        <taxon>Alphaproteobacteria</taxon>
        <taxon>Acetobacterales</taxon>
        <taxon>Acetobacteraceae</taxon>
        <taxon>Acetobacter</taxon>
    </lineage>
</organism>
<accession>A0A251ZYZ4</accession>
<keyword evidence="4" id="KW-1003">Cell membrane</keyword>
<dbReference type="Pfam" id="PF17090">
    <property type="entry name" value="Ytca"/>
    <property type="match status" value="1"/>
</dbReference>
<evidence type="ECO:0000256" key="10">
    <source>
        <dbReference type="ARBA" id="ARBA00023288"/>
    </source>
</evidence>
<evidence type="ECO:0000256" key="7">
    <source>
        <dbReference type="ARBA" id="ARBA00022989"/>
    </source>
</evidence>
<sequence>MSRFRTLMPLLPGLLCLAGCTTHHAPSFALMGAYFPSWMLCGSVGILIAIGARFLFIALGLDALLSLRLFTYVSLGVSAALLVWLIWFGA</sequence>
<dbReference type="Proteomes" id="UP000270034">
    <property type="component" value="Chromosome"/>
</dbReference>
<keyword evidence="7 11" id="KW-1133">Transmembrane helix</keyword>
<dbReference type="GO" id="GO:0016020">
    <property type="term" value="C:membrane"/>
    <property type="evidence" value="ECO:0007669"/>
    <property type="project" value="UniProtKB-SubCell"/>
</dbReference>
<accession>A0A0D6NIZ5</accession>
<keyword evidence="10" id="KW-0449">Lipoprotein</keyword>
<keyword evidence="9" id="KW-0564">Palmitate</keyword>
<keyword evidence="8 11" id="KW-0472">Membrane</keyword>
<evidence type="ECO:0000313" key="12">
    <source>
        <dbReference type="EMBL" id="BBC80184.1"/>
    </source>
</evidence>
<evidence type="ECO:0000256" key="9">
    <source>
        <dbReference type="ARBA" id="ARBA00023139"/>
    </source>
</evidence>
<dbReference type="RefSeq" id="WP_048840403.1">
    <property type="nucleotide sequence ID" value="NZ_BAMX01000007.1"/>
</dbReference>
<gene>
    <name evidence="13" type="ORF">Abor_007_104</name>
    <name evidence="12" type="ORF">AcetOrient_orf02752</name>
    <name evidence="14" type="ORF">HK12_11435</name>
</gene>
<dbReference type="InterPro" id="IPR031381">
    <property type="entry name" value="YtcA"/>
</dbReference>
<comment type="subcellular location">
    <subcellularLocation>
        <location evidence="1">Membrane</location>
        <topology evidence="1">Multi-pass membrane protein</topology>
    </subcellularLocation>
</comment>